<feature type="region of interest" description="Disordered" evidence="1">
    <location>
        <begin position="48"/>
        <end position="89"/>
    </location>
</feature>
<organism evidence="2 3">
    <name type="scientific">Pleurodeles waltl</name>
    <name type="common">Iberian ribbed newt</name>
    <dbReference type="NCBI Taxonomy" id="8319"/>
    <lineage>
        <taxon>Eukaryota</taxon>
        <taxon>Metazoa</taxon>
        <taxon>Chordata</taxon>
        <taxon>Craniata</taxon>
        <taxon>Vertebrata</taxon>
        <taxon>Euteleostomi</taxon>
        <taxon>Amphibia</taxon>
        <taxon>Batrachia</taxon>
        <taxon>Caudata</taxon>
        <taxon>Salamandroidea</taxon>
        <taxon>Salamandridae</taxon>
        <taxon>Pleurodelinae</taxon>
        <taxon>Pleurodeles</taxon>
    </lineage>
</organism>
<evidence type="ECO:0000313" key="3">
    <source>
        <dbReference type="Proteomes" id="UP001066276"/>
    </source>
</evidence>
<feature type="region of interest" description="Disordered" evidence="1">
    <location>
        <begin position="1"/>
        <end position="22"/>
    </location>
</feature>
<keyword evidence="3" id="KW-1185">Reference proteome</keyword>
<feature type="compositionally biased region" description="Gly residues" evidence="1">
    <location>
        <begin position="51"/>
        <end position="62"/>
    </location>
</feature>
<comment type="caution">
    <text evidence="2">The sequence shown here is derived from an EMBL/GenBank/DDBJ whole genome shotgun (WGS) entry which is preliminary data.</text>
</comment>
<name>A0AAV7VJH9_PLEWA</name>
<dbReference type="Proteomes" id="UP001066276">
    <property type="component" value="Chromosome 2_1"/>
</dbReference>
<sequence>MIIAVRRGERSSSAPAEFPAISEKANQGSLPATKAGLRGVEMPVVVRRRAGNGGAVSSGAGGRNRADQRKQEDEEETVGKTDFSASQEA</sequence>
<accession>A0AAV7VJH9</accession>
<dbReference type="EMBL" id="JANPWB010000003">
    <property type="protein sequence ID" value="KAJ1200355.1"/>
    <property type="molecule type" value="Genomic_DNA"/>
</dbReference>
<protein>
    <submittedName>
        <fullName evidence="2">Uncharacterized protein</fullName>
    </submittedName>
</protein>
<evidence type="ECO:0000256" key="1">
    <source>
        <dbReference type="SAM" id="MobiDB-lite"/>
    </source>
</evidence>
<reference evidence="2" key="1">
    <citation type="journal article" date="2022" name="bioRxiv">
        <title>Sequencing and chromosome-scale assembly of the giantPleurodeles waltlgenome.</title>
        <authorList>
            <person name="Brown T."/>
            <person name="Elewa A."/>
            <person name="Iarovenko S."/>
            <person name="Subramanian E."/>
            <person name="Araus A.J."/>
            <person name="Petzold A."/>
            <person name="Susuki M."/>
            <person name="Suzuki K.-i.T."/>
            <person name="Hayashi T."/>
            <person name="Toyoda A."/>
            <person name="Oliveira C."/>
            <person name="Osipova E."/>
            <person name="Leigh N.D."/>
            <person name="Simon A."/>
            <person name="Yun M.H."/>
        </authorList>
    </citation>
    <scope>NUCLEOTIDE SEQUENCE</scope>
    <source>
        <strain evidence="2">20211129_DDA</strain>
        <tissue evidence="2">Liver</tissue>
    </source>
</reference>
<dbReference type="AlphaFoldDB" id="A0AAV7VJH9"/>
<evidence type="ECO:0000313" key="2">
    <source>
        <dbReference type="EMBL" id="KAJ1200355.1"/>
    </source>
</evidence>
<proteinExistence type="predicted"/>
<gene>
    <name evidence="2" type="ORF">NDU88_004179</name>
</gene>
<feature type="compositionally biased region" description="Basic and acidic residues" evidence="1">
    <location>
        <begin position="1"/>
        <end position="10"/>
    </location>
</feature>